<name>A0ACC1HA32_9FUNG</name>
<gene>
    <name evidence="1" type="primary">DUS3_2</name>
    <name evidence="1" type="ORF">EV182_007782</name>
</gene>
<feature type="non-terminal residue" evidence="1">
    <location>
        <position position="183"/>
    </location>
</feature>
<sequence>MAMATNLLQGQISEWALLKRHVSEDFFGVQICGNRADVVGKACELICRECEKVDFIDLNMGCPVDDIFNMGCGSGLMQSQAKMGKIIRTMDAVAECPITVKFRKGVLKNKPIADKLIPKFESWGAVVGTLHGRSRQQRYTKLADWDYVSQCRELTSAMPLFGNGDVLSWEDYWEHIEKKQADG</sequence>
<keyword evidence="1" id="KW-0560">Oxidoreductase</keyword>
<dbReference type="Proteomes" id="UP001145114">
    <property type="component" value="Unassembled WGS sequence"/>
</dbReference>
<protein>
    <submittedName>
        <fullName evidence="1">tRNA-dihydrouridine synthase 3</fullName>
        <ecNumber evidence="1">1.3.1.89</ecNumber>
    </submittedName>
</protein>
<evidence type="ECO:0000313" key="1">
    <source>
        <dbReference type="EMBL" id="KAJ1671180.1"/>
    </source>
</evidence>
<evidence type="ECO:0000313" key="2">
    <source>
        <dbReference type="Proteomes" id="UP001145114"/>
    </source>
</evidence>
<keyword evidence="2" id="KW-1185">Reference proteome</keyword>
<reference evidence="1" key="1">
    <citation type="submission" date="2022-06" db="EMBL/GenBank/DDBJ databases">
        <title>Phylogenomic reconstructions and comparative analyses of Kickxellomycotina fungi.</title>
        <authorList>
            <person name="Reynolds N.K."/>
            <person name="Stajich J.E."/>
            <person name="Barry K."/>
            <person name="Grigoriev I.V."/>
            <person name="Crous P."/>
            <person name="Smith M.E."/>
        </authorList>
    </citation>
    <scope>NUCLEOTIDE SEQUENCE</scope>
    <source>
        <strain evidence="1">RSA 2271</strain>
    </source>
</reference>
<proteinExistence type="predicted"/>
<comment type="caution">
    <text evidence="1">The sequence shown here is derived from an EMBL/GenBank/DDBJ whole genome shotgun (WGS) entry which is preliminary data.</text>
</comment>
<dbReference type="EC" id="1.3.1.89" evidence="1"/>
<accession>A0ACC1HA32</accession>
<organism evidence="1 2">
    <name type="scientific">Spiromyces aspiralis</name>
    <dbReference type="NCBI Taxonomy" id="68401"/>
    <lineage>
        <taxon>Eukaryota</taxon>
        <taxon>Fungi</taxon>
        <taxon>Fungi incertae sedis</taxon>
        <taxon>Zoopagomycota</taxon>
        <taxon>Kickxellomycotina</taxon>
        <taxon>Kickxellomycetes</taxon>
        <taxon>Kickxellales</taxon>
        <taxon>Kickxellaceae</taxon>
        <taxon>Spiromyces</taxon>
    </lineage>
</organism>
<dbReference type="EMBL" id="JAMZIH010008879">
    <property type="protein sequence ID" value="KAJ1671180.1"/>
    <property type="molecule type" value="Genomic_DNA"/>
</dbReference>